<dbReference type="EMBL" id="JBHSSF010000041">
    <property type="protein sequence ID" value="MFC6177692.1"/>
    <property type="molecule type" value="Genomic_DNA"/>
</dbReference>
<evidence type="ECO:0000313" key="1">
    <source>
        <dbReference type="EMBL" id="MFC6177692.1"/>
    </source>
</evidence>
<evidence type="ECO:0000313" key="2">
    <source>
        <dbReference type="Proteomes" id="UP001596288"/>
    </source>
</evidence>
<comment type="caution">
    <text evidence="1">The sequence shown here is derived from an EMBL/GenBank/DDBJ whole genome shotgun (WGS) entry which is preliminary data.</text>
</comment>
<protein>
    <recommendedName>
        <fullName evidence="3">Bacteriocin immunity protein</fullName>
    </recommendedName>
</protein>
<sequence>MNNTKNDTYKINELNLSNELAKLAKDYDNYKDDAEFVSDLHDLITSHEDHSSLIYYVLHR</sequence>
<proteinExistence type="predicted"/>
<accession>A0ABW1RQI4</accession>
<organism evidence="1 2">
    <name type="scientific">Companilactobacillus huachuanensis</name>
    <dbReference type="NCBI Taxonomy" id="2559914"/>
    <lineage>
        <taxon>Bacteria</taxon>
        <taxon>Bacillati</taxon>
        <taxon>Bacillota</taxon>
        <taxon>Bacilli</taxon>
        <taxon>Lactobacillales</taxon>
        <taxon>Lactobacillaceae</taxon>
        <taxon>Companilactobacillus</taxon>
    </lineage>
</organism>
<dbReference type="RefSeq" id="WP_137612032.1">
    <property type="nucleotide sequence ID" value="NZ_BJDF01000017.1"/>
</dbReference>
<keyword evidence="2" id="KW-1185">Reference proteome</keyword>
<dbReference type="Proteomes" id="UP001596288">
    <property type="component" value="Unassembled WGS sequence"/>
</dbReference>
<reference evidence="2" key="1">
    <citation type="journal article" date="2019" name="Int. J. Syst. Evol. Microbiol.">
        <title>The Global Catalogue of Microorganisms (GCM) 10K type strain sequencing project: providing services to taxonomists for standard genome sequencing and annotation.</title>
        <authorList>
            <consortium name="The Broad Institute Genomics Platform"/>
            <consortium name="The Broad Institute Genome Sequencing Center for Infectious Disease"/>
            <person name="Wu L."/>
            <person name="Ma J."/>
        </authorList>
    </citation>
    <scope>NUCLEOTIDE SEQUENCE [LARGE SCALE GENOMIC DNA]</scope>
    <source>
        <strain evidence="2">CCM 8927</strain>
    </source>
</reference>
<gene>
    <name evidence="1" type="ORF">ACFQAV_12820</name>
</gene>
<name>A0ABW1RQI4_9LACO</name>
<evidence type="ECO:0008006" key="3">
    <source>
        <dbReference type="Google" id="ProtNLM"/>
    </source>
</evidence>